<reference evidence="3" key="4">
    <citation type="submission" date="2019-03" db="UniProtKB">
        <authorList>
            <consortium name="EnsemblPlants"/>
        </authorList>
    </citation>
    <scope>IDENTIFICATION</scope>
</reference>
<dbReference type="Gramene" id="AET7Gv20217400.1">
    <property type="protein sequence ID" value="AET7Gv20217400.1"/>
    <property type="gene ID" value="AET7Gv20217400"/>
</dbReference>
<feature type="compositionally biased region" description="Low complexity" evidence="1">
    <location>
        <begin position="1"/>
        <end position="32"/>
    </location>
</feature>
<dbReference type="Proteomes" id="UP000015105">
    <property type="component" value="Chromosome 7D"/>
</dbReference>
<dbReference type="SMART" id="SM00256">
    <property type="entry name" value="FBOX"/>
    <property type="match status" value="1"/>
</dbReference>
<dbReference type="Pfam" id="PF23635">
    <property type="entry name" value="Beta-prop_AT5G49610-like"/>
    <property type="match status" value="1"/>
</dbReference>
<reference evidence="4" key="2">
    <citation type="journal article" date="2017" name="Nat. Plants">
        <title>The Aegilops tauschii genome reveals multiple impacts of transposons.</title>
        <authorList>
            <person name="Zhao G."/>
            <person name="Zou C."/>
            <person name="Li K."/>
            <person name="Wang K."/>
            <person name="Li T."/>
            <person name="Gao L."/>
            <person name="Zhang X."/>
            <person name="Wang H."/>
            <person name="Yang Z."/>
            <person name="Liu X."/>
            <person name="Jiang W."/>
            <person name="Mao L."/>
            <person name="Kong X."/>
            <person name="Jiao Y."/>
            <person name="Jia J."/>
        </authorList>
    </citation>
    <scope>NUCLEOTIDE SEQUENCE [LARGE SCALE GENOMIC DNA]</scope>
    <source>
        <strain evidence="4">cv. AL8/78</strain>
    </source>
</reference>
<reference evidence="4" key="1">
    <citation type="journal article" date="2014" name="Science">
        <title>Ancient hybridizations among the ancestral genomes of bread wheat.</title>
        <authorList>
            <consortium name="International Wheat Genome Sequencing Consortium,"/>
            <person name="Marcussen T."/>
            <person name="Sandve S.R."/>
            <person name="Heier L."/>
            <person name="Spannagl M."/>
            <person name="Pfeifer M."/>
            <person name="Jakobsen K.S."/>
            <person name="Wulff B.B."/>
            <person name="Steuernagel B."/>
            <person name="Mayer K.F."/>
            <person name="Olsen O.A."/>
        </authorList>
    </citation>
    <scope>NUCLEOTIDE SEQUENCE [LARGE SCALE GENOMIC DNA]</scope>
    <source>
        <strain evidence="4">cv. AL8/78</strain>
    </source>
</reference>
<evidence type="ECO:0000313" key="4">
    <source>
        <dbReference type="Proteomes" id="UP000015105"/>
    </source>
</evidence>
<evidence type="ECO:0000256" key="1">
    <source>
        <dbReference type="SAM" id="MobiDB-lite"/>
    </source>
</evidence>
<dbReference type="InterPro" id="IPR036047">
    <property type="entry name" value="F-box-like_dom_sf"/>
</dbReference>
<reference evidence="3" key="5">
    <citation type="journal article" date="2021" name="G3 (Bethesda)">
        <title>Aegilops tauschii genome assembly Aet v5.0 features greater sequence contiguity and improved annotation.</title>
        <authorList>
            <person name="Wang L."/>
            <person name="Zhu T."/>
            <person name="Rodriguez J.C."/>
            <person name="Deal K.R."/>
            <person name="Dubcovsky J."/>
            <person name="McGuire P.E."/>
            <person name="Lux T."/>
            <person name="Spannagl M."/>
            <person name="Mayer K.F.X."/>
            <person name="Baldrich P."/>
            <person name="Meyers B.C."/>
            <person name="Huo N."/>
            <person name="Gu Y.Q."/>
            <person name="Zhou H."/>
            <person name="Devos K.M."/>
            <person name="Bennetzen J.L."/>
            <person name="Unver T."/>
            <person name="Budak H."/>
            <person name="Gulick P.J."/>
            <person name="Galiba G."/>
            <person name="Kalapos B."/>
            <person name="Nelson D.R."/>
            <person name="Li P."/>
            <person name="You F.M."/>
            <person name="Luo M.C."/>
            <person name="Dvorak J."/>
        </authorList>
    </citation>
    <scope>NUCLEOTIDE SEQUENCE [LARGE SCALE GENOMIC DNA]</scope>
    <source>
        <strain evidence="3">cv. AL8/78</strain>
    </source>
</reference>
<reference evidence="3" key="3">
    <citation type="journal article" date="2017" name="Nature">
        <title>Genome sequence of the progenitor of the wheat D genome Aegilops tauschii.</title>
        <authorList>
            <person name="Luo M.C."/>
            <person name="Gu Y.Q."/>
            <person name="Puiu D."/>
            <person name="Wang H."/>
            <person name="Twardziok S.O."/>
            <person name="Deal K.R."/>
            <person name="Huo N."/>
            <person name="Zhu T."/>
            <person name="Wang L."/>
            <person name="Wang Y."/>
            <person name="McGuire P.E."/>
            <person name="Liu S."/>
            <person name="Long H."/>
            <person name="Ramasamy R.K."/>
            <person name="Rodriguez J.C."/>
            <person name="Van S.L."/>
            <person name="Yuan L."/>
            <person name="Wang Z."/>
            <person name="Xia Z."/>
            <person name="Xiao L."/>
            <person name="Anderson O.D."/>
            <person name="Ouyang S."/>
            <person name="Liang Y."/>
            <person name="Zimin A.V."/>
            <person name="Pertea G."/>
            <person name="Qi P."/>
            <person name="Bennetzen J.L."/>
            <person name="Dai X."/>
            <person name="Dawson M.W."/>
            <person name="Muller H.G."/>
            <person name="Kugler K."/>
            <person name="Rivarola-Duarte L."/>
            <person name="Spannagl M."/>
            <person name="Mayer K.F.X."/>
            <person name="Lu F.H."/>
            <person name="Bevan M.W."/>
            <person name="Leroy P."/>
            <person name="Li P."/>
            <person name="You F.M."/>
            <person name="Sun Q."/>
            <person name="Liu Z."/>
            <person name="Lyons E."/>
            <person name="Wicker T."/>
            <person name="Salzberg S.L."/>
            <person name="Devos K.M."/>
            <person name="Dvorak J."/>
        </authorList>
    </citation>
    <scope>NUCLEOTIDE SEQUENCE [LARGE SCALE GENOMIC DNA]</scope>
    <source>
        <strain evidence="3">cv. AL8/78</strain>
    </source>
</reference>
<dbReference type="PANTHER" id="PTHR32133:SF381">
    <property type="entry name" value="F-BOX DOMAIN-CONTAINING PROTEIN"/>
    <property type="match status" value="1"/>
</dbReference>
<dbReference type="EnsemblPlants" id="AET7Gv20217400.1">
    <property type="protein sequence ID" value="AET7Gv20217400.1"/>
    <property type="gene ID" value="AET7Gv20217400"/>
</dbReference>
<evidence type="ECO:0000313" key="3">
    <source>
        <dbReference type="EnsemblPlants" id="AET7Gv20217400.1"/>
    </source>
</evidence>
<name>A0A453QKQ6_AEGTS</name>
<protein>
    <recommendedName>
        <fullName evidence="2">F-box domain-containing protein</fullName>
    </recommendedName>
</protein>
<accession>A0A453QKQ6</accession>
<dbReference type="InterPro" id="IPR001810">
    <property type="entry name" value="F-box_dom"/>
</dbReference>
<dbReference type="InterPro" id="IPR056594">
    <property type="entry name" value="AT5G49610-like_b-prop"/>
</dbReference>
<dbReference type="Pfam" id="PF12937">
    <property type="entry name" value="F-box-like"/>
    <property type="match status" value="1"/>
</dbReference>
<feature type="region of interest" description="Disordered" evidence="1">
    <location>
        <begin position="1"/>
        <end position="33"/>
    </location>
</feature>
<dbReference type="AlphaFoldDB" id="A0A453QKQ6"/>
<evidence type="ECO:0000259" key="2">
    <source>
        <dbReference type="SMART" id="SM00256"/>
    </source>
</evidence>
<sequence length="432" mass="47180">GMQASGAAASTPAGSTCSPSSRRASISPTSSPMEDDDLLMEILLRLPPRPSSLPRVSTVCKRWRRIVADPQFFRRFCAHHREPPIVGVFFNSSLVEPPFRSTLDPPDLIPPELFSLRLDGIEGGDGGIWSIHSCRHGRVLFICSDRTGRGCRHVLVWDPVTGDRRCIGSSPQLDGHDWSGSHVQADVLCVAGDKGHVHGACHSSPFKVVLACVSKGVAYACVYSSEMGAWADLISTMVPFDTPSSLGSRSMLLGNSLYWFLFGPQMGILELNFDRQSLAVIEVPPDACVANHQGLFLSTLGGTLGFIVVSESYRAQLWDRTTNFDCVAGWMPGRTFELRKLLPLKSGEWIKRVMFIAGDDNVAFLSTSRGIFMVHLESLQFEEIFKSNPDCWLSTIYPYPFKSFFAAAGLSDLGGRGQGEGGAGGTTHQLEY</sequence>
<dbReference type="PANTHER" id="PTHR32133">
    <property type="entry name" value="OS07G0120400 PROTEIN"/>
    <property type="match status" value="1"/>
</dbReference>
<keyword evidence="4" id="KW-1185">Reference proteome</keyword>
<dbReference type="SUPFAM" id="SSF81383">
    <property type="entry name" value="F-box domain"/>
    <property type="match status" value="1"/>
</dbReference>
<organism evidence="3 4">
    <name type="scientific">Aegilops tauschii subsp. strangulata</name>
    <name type="common">Goatgrass</name>
    <dbReference type="NCBI Taxonomy" id="200361"/>
    <lineage>
        <taxon>Eukaryota</taxon>
        <taxon>Viridiplantae</taxon>
        <taxon>Streptophyta</taxon>
        <taxon>Embryophyta</taxon>
        <taxon>Tracheophyta</taxon>
        <taxon>Spermatophyta</taxon>
        <taxon>Magnoliopsida</taxon>
        <taxon>Liliopsida</taxon>
        <taxon>Poales</taxon>
        <taxon>Poaceae</taxon>
        <taxon>BOP clade</taxon>
        <taxon>Pooideae</taxon>
        <taxon>Triticodae</taxon>
        <taxon>Triticeae</taxon>
        <taxon>Triticinae</taxon>
        <taxon>Aegilops</taxon>
    </lineage>
</organism>
<proteinExistence type="predicted"/>
<dbReference type="Gene3D" id="1.20.1280.50">
    <property type="match status" value="1"/>
</dbReference>
<feature type="domain" description="F-box" evidence="2">
    <location>
        <begin position="36"/>
        <end position="76"/>
    </location>
</feature>